<dbReference type="InterPro" id="IPR013106">
    <property type="entry name" value="Ig_V-set"/>
</dbReference>
<dbReference type="EMBL" id="JAAGNN010000012">
    <property type="protein sequence ID" value="KAF4081981.1"/>
    <property type="molecule type" value="Genomic_DNA"/>
</dbReference>
<sequence>MQNTQSLCIRVFLLITGLTQCLALKQISVIQGDTLTLTCPLTNTNMSDAVEWRNPEGFLLFFNRDKALRDKRIKFVTLTNSEFSIRVTHVTFKDGGVYKCLHYRNPTSTKRYKVIVVGAPKLEKDEQEDKTIVKCSASANQHPPRLSWLMDNGLEVEAHPYYESEDVSKKYTAVSQLTVKVPKKGVTMRCLVRHSALHASKLERFIHLGNQSQDTTTSSTYSSTILGSTDTTVIPTLFSSTGFTNSHSESETTNDSSTTVNESTDGTSSNGSTNILSNTTENETTESVYETTEGTPSNTSIKSSSNTTGNDNSHVEKISIKGSSTLLVLLVTCLLICLFVVLAFFLVRLRKAHIAWKKENEESDQSVESSRSKSSSEEKLKQQQKGRGFWNTSFTKYKAEETLEKEAQATPASVQVINENPQHFIARSGVKETEL</sequence>
<name>A0A7J6AJC5_AMEME</name>
<dbReference type="AlphaFoldDB" id="A0A7J6AJC5"/>
<evidence type="ECO:0000256" key="8">
    <source>
        <dbReference type="SAM" id="SignalP"/>
    </source>
</evidence>
<dbReference type="InterPro" id="IPR036179">
    <property type="entry name" value="Ig-like_dom_sf"/>
</dbReference>
<dbReference type="InterPro" id="IPR003599">
    <property type="entry name" value="Ig_sub"/>
</dbReference>
<dbReference type="GO" id="GO:0008037">
    <property type="term" value="P:cell recognition"/>
    <property type="evidence" value="ECO:0007669"/>
    <property type="project" value="TreeGrafter"/>
</dbReference>
<dbReference type="Pfam" id="PF08205">
    <property type="entry name" value="C2-set_2"/>
    <property type="match status" value="1"/>
</dbReference>
<dbReference type="SMART" id="SM00409">
    <property type="entry name" value="IG"/>
    <property type="match status" value="1"/>
</dbReference>
<dbReference type="Pfam" id="PF07686">
    <property type="entry name" value="V-set"/>
    <property type="match status" value="1"/>
</dbReference>
<feature type="compositionally biased region" description="Basic and acidic residues" evidence="6">
    <location>
        <begin position="370"/>
        <end position="381"/>
    </location>
</feature>
<feature type="chain" id="PRO_5029523992" description="Ig-like domain-containing protein" evidence="8">
    <location>
        <begin position="24"/>
        <end position="435"/>
    </location>
</feature>
<keyword evidence="4 7" id="KW-0472">Membrane</keyword>
<dbReference type="InterPro" id="IPR013162">
    <property type="entry name" value="CD80_C2-set"/>
</dbReference>
<evidence type="ECO:0000256" key="1">
    <source>
        <dbReference type="ARBA" id="ARBA00004167"/>
    </source>
</evidence>
<keyword evidence="5" id="KW-1015">Disulfide bond</keyword>
<dbReference type="GO" id="GO:0005102">
    <property type="term" value="F:signaling receptor binding"/>
    <property type="evidence" value="ECO:0007669"/>
    <property type="project" value="TreeGrafter"/>
</dbReference>
<dbReference type="InterPro" id="IPR007110">
    <property type="entry name" value="Ig-like_dom"/>
</dbReference>
<dbReference type="PANTHER" id="PTHR47118">
    <property type="entry name" value="CYTOTOXIC AND REGULATORY T-CELL MOLECULE"/>
    <property type="match status" value="1"/>
</dbReference>
<keyword evidence="8" id="KW-0732">Signal</keyword>
<protein>
    <recommendedName>
        <fullName evidence="9">Ig-like domain-containing protein</fullName>
    </recommendedName>
</protein>
<feature type="domain" description="Ig-like" evidence="9">
    <location>
        <begin position="106"/>
        <end position="207"/>
    </location>
</feature>
<evidence type="ECO:0000259" key="9">
    <source>
        <dbReference type="PROSITE" id="PS50835"/>
    </source>
</evidence>
<comment type="caution">
    <text evidence="10">The sequence shown here is derived from an EMBL/GenBank/DDBJ whole genome shotgun (WGS) entry which is preliminary data.</text>
</comment>
<proteinExistence type="predicted"/>
<dbReference type="GO" id="GO:0005886">
    <property type="term" value="C:plasma membrane"/>
    <property type="evidence" value="ECO:0007669"/>
    <property type="project" value="TreeGrafter"/>
</dbReference>
<feature type="compositionally biased region" description="Low complexity" evidence="6">
    <location>
        <begin position="244"/>
        <end position="310"/>
    </location>
</feature>
<dbReference type="Gene3D" id="2.60.40.10">
    <property type="entry name" value="Immunoglobulins"/>
    <property type="match status" value="2"/>
</dbReference>
<dbReference type="InterPro" id="IPR053096">
    <property type="entry name" value="CRTAM"/>
</dbReference>
<organism evidence="10 11">
    <name type="scientific">Ameiurus melas</name>
    <name type="common">Black bullhead</name>
    <name type="synonym">Silurus melas</name>
    <dbReference type="NCBI Taxonomy" id="219545"/>
    <lineage>
        <taxon>Eukaryota</taxon>
        <taxon>Metazoa</taxon>
        <taxon>Chordata</taxon>
        <taxon>Craniata</taxon>
        <taxon>Vertebrata</taxon>
        <taxon>Euteleostomi</taxon>
        <taxon>Actinopterygii</taxon>
        <taxon>Neopterygii</taxon>
        <taxon>Teleostei</taxon>
        <taxon>Ostariophysi</taxon>
        <taxon>Siluriformes</taxon>
        <taxon>Ictaluridae</taxon>
        <taxon>Ameiurus</taxon>
    </lineage>
</organism>
<evidence type="ECO:0000313" key="11">
    <source>
        <dbReference type="Proteomes" id="UP000593565"/>
    </source>
</evidence>
<feature type="signal peptide" evidence="8">
    <location>
        <begin position="1"/>
        <end position="23"/>
    </location>
</feature>
<evidence type="ECO:0000256" key="5">
    <source>
        <dbReference type="ARBA" id="ARBA00023157"/>
    </source>
</evidence>
<keyword evidence="2 7" id="KW-0812">Transmembrane</keyword>
<accession>A0A7J6AJC5</accession>
<keyword evidence="3 7" id="KW-1133">Transmembrane helix</keyword>
<evidence type="ECO:0000256" key="4">
    <source>
        <dbReference type="ARBA" id="ARBA00023136"/>
    </source>
</evidence>
<dbReference type="SUPFAM" id="SSF48726">
    <property type="entry name" value="Immunoglobulin"/>
    <property type="match status" value="2"/>
</dbReference>
<feature type="region of interest" description="Disordered" evidence="6">
    <location>
        <begin position="241"/>
        <end position="312"/>
    </location>
</feature>
<feature type="region of interest" description="Disordered" evidence="6">
    <location>
        <begin position="358"/>
        <end position="387"/>
    </location>
</feature>
<evidence type="ECO:0000256" key="2">
    <source>
        <dbReference type="ARBA" id="ARBA00022692"/>
    </source>
</evidence>
<dbReference type="GO" id="GO:0002355">
    <property type="term" value="P:detection of tumor cell"/>
    <property type="evidence" value="ECO:0007669"/>
    <property type="project" value="TreeGrafter"/>
</dbReference>
<feature type="domain" description="Ig-like" evidence="9">
    <location>
        <begin position="9"/>
        <end position="100"/>
    </location>
</feature>
<gene>
    <name evidence="10" type="ORF">AMELA_G00146590</name>
</gene>
<dbReference type="Proteomes" id="UP000593565">
    <property type="component" value="Unassembled WGS sequence"/>
</dbReference>
<feature type="transmembrane region" description="Helical" evidence="7">
    <location>
        <begin position="326"/>
        <end position="347"/>
    </location>
</feature>
<reference evidence="10 11" key="1">
    <citation type="submission" date="2020-02" db="EMBL/GenBank/DDBJ databases">
        <title>A chromosome-scale genome assembly of the black bullhead catfish (Ameiurus melas).</title>
        <authorList>
            <person name="Wen M."/>
            <person name="Zham M."/>
            <person name="Cabau C."/>
            <person name="Klopp C."/>
            <person name="Donnadieu C."/>
            <person name="Roques C."/>
            <person name="Bouchez O."/>
            <person name="Lampietro C."/>
            <person name="Jouanno E."/>
            <person name="Herpin A."/>
            <person name="Louis A."/>
            <person name="Berthelot C."/>
            <person name="Parey E."/>
            <person name="Roest-Crollius H."/>
            <person name="Braasch I."/>
            <person name="Postlethwait J."/>
            <person name="Robinson-Rechavi M."/>
            <person name="Echchiki A."/>
            <person name="Begum T."/>
            <person name="Montfort J."/>
            <person name="Schartl M."/>
            <person name="Bobe J."/>
            <person name="Guiguen Y."/>
        </authorList>
    </citation>
    <scope>NUCLEOTIDE SEQUENCE [LARGE SCALE GENOMIC DNA]</scope>
    <source>
        <strain evidence="10">M_S1</strain>
        <tissue evidence="10">Blood</tissue>
    </source>
</reference>
<dbReference type="PROSITE" id="PS50835">
    <property type="entry name" value="IG_LIKE"/>
    <property type="match status" value="2"/>
</dbReference>
<dbReference type="InterPro" id="IPR013783">
    <property type="entry name" value="Ig-like_fold"/>
</dbReference>
<keyword evidence="11" id="KW-1185">Reference proteome</keyword>
<evidence type="ECO:0000256" key="7">
    <source>
        <dbReference type="SAM" id="Phobius"/>
    </source>
</evidence>
<comment type="subcellular location">
    <subcellularLocation>
        <location evidence="1">Membrane</location>
        <topology evidence="1">Single-pass membrane protein</topology>
    </subcellularLocation>
</comment>
<evidence type="ECO:0000313" key="10">
    <source>
        <dbReference type="EMBL" id="KAF4081981.1"/>
    </source>
</evidence>
<dbReference type="PANTHER" id="PTHR47118:SF1">
    <property type="entry name" value="CYTOTOXIC AND REGULATORY T-CELL MOLECULE"/>
    <property type="match status" value="1"/>
</dbReference>
<evidence type="ECO:0000256" key="3">
    <source>
        <dbReference type="ARBA" id="ARBA00022989"/>
    </source>
</evidence>
<dbReference type="GO" id="GO:0002860">
    <property type="term" value="P:positive regulation of natural killer cell mediated cytotoxicity directed against tumor cell target"/>
    <property type="evidence" value="ECO:0007669"/>
    <property type="project" value="TreeGrafter"/>
</dbReference>
<evidence type="ECO:0000256" key="6">
    <source>
        <dbReference type="SAM" id="MobiDB-lite"/>
    </source>
</evidence>